<dbReference type="Gene3D" id="2.30.30.60">
    <property type="match status" value="1"/>
</dbReference>
<name>A0A2H9TJT1_9FUNG</name>
<feature type="transmembrane region" description="Helical" evidence="5">
    <location>
        <begin position="161"/>
        <end position="179"/>
    </location>
</feature>
<dbReference type="Pfam" id="PF00924">
    <property type="entry name" value="MS_channel_2nd"/>
    <property type="match status" value="1"/>
</dbReference>
<evidence type="ECO:0000259" key="6">
    <source>
        <dbReference type="PROSITE" id="PS50222"/>
    </source>
</evidence>
<keyword evidence="8" id="KW-1185">Reference proteome</keyword>
<evidence type="ECO:0000313" key="8">
    <source>
        <dbReference type="Proteomes" id="UP000240830"/>
    </source>
</evidence>
<feature type="transmembrane region" description="Helical" evidence="5">
    <location>
        <begin position="57"/>
        <end position="76"/>
    </location>
</feature>
<keyword evidence="4 5" id="KW-0472">Membrane</keyword>
<evidence type="ECO:0000256" key="3">
    <source>
        <dbReference type="ARBA" id="ARBA00022989"/>
    </source>
</evidence>
<dbReference type="InterPro" id="IPR006685">
    <property type="entry name" value="MscS_channel_2nd"/>
</dbReference>
<dbReference type="SUPFAM" id="SSF50182">
    <property type="entry name" value="Sm-like ribonucleoproteins"/>
    <property type="match status" value="1"/>
</dbReference>
<dbReference type="GO" id="GO:0006874">
    <property type="term" value="P:intracellular calcium ion homeostasis"/>
    <property type="evidence" value="ECO:0007669"/>
    <property type="project" value="TreeGrafter"/>
</dbReference>
<dbReference type="InterPro" id="IPR010920">
    <property type="entry name" value="LSM_dom_sf"/>
</dbReference>
<feature type="transmembrane region" description="Helical" evidence="5">
    <location>
        <begin position="101"/>
        <end position="118"/>
    </location>
</feature>
<feature type="transmembrane region" description="Helical" evidence="5">
    <location>
        <begin position="139"/>
        <end position="155"/>
    </location>
</feature>
<keyword evidence="2 5" id="KW-0812">Transmembrane</keyword>
<dbReference type="GO" id="GO:0005262">
    <property type="term" value="F:calcium channel activity"/>
    <property type="evidence" value="ECO:0007669"/>
    <property type="project" value="TreeGrafter"/>
</dbReference>
<evidence type="ECO:0000256" key="1">
    <source>
        <dbReference type="ARBA" id="ARBA00004370"/>
    </source>
</evidence>
<dbReference type="OrthoDB" id="544685at2759"/>
<evidence type="ECO:0000256" key="4">
    <source>
        <dbReference type="ARBA" id="ARBA00023136"/>
    </source>
</evidence>
<keyword evidence="3 5" id="KW-1133">Transmembrane helix</keyword>
<dbReference type="PANTHER" id="PTHR31323:SF1">
    <property type="entry name" value="MECHANOSENSITIVE ION CHANNEL PROTEIN"/>
    <property type="match status" value="1"/>
</dbReference>
<reference evidence="7 8" key="1">
    <citation type="submission" date="2016-10" db="EMBL/GenBank/DDBJ databases">
        <title>The genome of Paramicrosporidium saccamoebae is the missing link in understanding Cryptomycota and Microsporidia evolution.</title>
        <authorList>
            <person name="Quandt C.A."/>
            <person name="Beaudet D."/>
            <person name="Corsaro D."/>
            <person name="Michel R."/>
            <person name="Corradi N."/>
            <person name="James T."/>
        </authorList>
    </citation>
    <scope>NUCLEOTIDE SEQUENCE [LARGE SCALE GENOMIC DNA]</scope>
    <source>
        <strain evidence="7 8">KSL3</strain>
    </source>
</reference>
<comment type="subcellular location">
    <subcellularLocation>
        <location evidence="1">Membrane</location>
    </subcellularLocation>
</comment>
<feature type="domain" description="EF-hand" evidence="6">
    <location>
        <begin position="337"/>
        <end position="372"/>
    </location>
</feature>
<evidence type="ECO:0000313" key="7">
    <source>
        <dbReference type="EMBL" id="PJF17996.1"/>
    </source>
</evidence>
<evidence type="ECO:0000256" key="5">
    <source>
        <dbReference type="SAM" id="Phobius"/>
    </source>
</evidence>
<dbReference type="GO" id="GO:0016020">
    <property type="term" value="C:membrane"/>
    <property type="evidence" value="ECO:0007669"/>
    <property type="project" value="UniProtKB-SubCell"/>
</dbReference>
<dbReference type="EMBL" id="MTSL01000150">
    <property type="protein sequence ID" value="PJF17996.1"/>
    <property type="molecule type" value="Genomic_DNA"/>
</dbReference>
<proteinExistence type="predicted"/>
<comment type="caution">
    <text evidence="7">The sequence shown here is derived from an EMBL/GenBank/DDBJ whole genome shotgun (WGS) entry which is preliminary data.</text>
</comment>
<gene>
    <name evidence="7" type="ORF">PSACC_02289</name>
</gene>
<feature type="transmembrane region" description="Helical" evidence="5">
    <location>
        <begin position="393"/>
        <end position="411"/>
    </location>
</feature>
<sequence length="617" mass="71254">MSLATAVPDPVPISEQFVVLENKLPELRASNLDNENRNESRVRMLWERIPAAAKMPLLLAVSSCLILTPVACLYQARVYQRARYTLWQYVPLEKTNDWIELTRWLIVLEIFTAGVIITRYTSLLAPQLIAHIGRRNRQIFSPAFAAFIEIVSLIWKYLCYNLFSTVLWMVAVLVMPYPVNLLREVPKTASATYWVHLPWQFYTERTFLMICLSTYLVTIEKVMLHLISKEFNQSLYRERIQKCMYSLWTMDVLRKAGAIFNYTPISQHVGNFDKLWKLKGYPYASADLMTTFILEHFVKLGKKSGERKQTMAKRLFRFLVRPDRKEELHIEDIRPFFARSEVEKVFSVLDFGNAGDVSESEFVKAVDAVYQERADLIQILATNSDVIRRLDHLMLILVGMIIFFLIFPVVGFSPTEALVPLGVSITPTIVACTLIFGESIKSIFAAIVFLFATHPYDVGDRVYMDQGSYFVRKIELLSTIFERWDGFTVCYPNSVLSTKSICNVRRTGLQSQRIEVSLPANTSSATLALLEKRLSDFIQAESRDFDAIRACSYEMREQNLLVLIIALRHRVNFYDGPERVLRNNKFMRFLTQQVNNLNIEYYSTVRSVALLAPDENK</sequence>
<evidence type="ECO:0000256" key="2">
    <source>
        <dbReference type="ARBA" id="ARBA00022692"/>
    </source>
</evidence>
<dbReference type="PROSITE" id="PS50222">
    <property type="entry name" value="EF_HAND_2"/>
    <property type="match status" value="1"/>
</dbReference>
<dbReference type="GO" id="GO:0005509">
    <property type="term" value="F:calcium ion binding"/>
    <property type="evidence" value="ECO:0007669"/>
    <property type="project" value="InterPro"/>
</dbReference>
<dbReference type="InterPro" id="IPR023408">
    <property type="entry name" value="MscS_beta-dom_sf"/>
</dbReference>
<accession>A0A2H9TJT1</accession>
<dbReference type="Proteomes" id="UP000240830">
    <property type="component" value="Unassembled WGS sequence"/>
</dbReference>
<protein>
    <recommendedName>
        <fullName evidence="6">EF-hand domain-containing protein</fullName>
    </recommendedName>
</protein>
<dbReference type="InterPro" id="IPR002048">
    <property type="entry name" value="EF_hand_dom"/>
</dbReference>
<dbReference type="AlphaFoldDB" id="A0A2H9TJT1"/>
<dbReference type="PANTHER" id="PTHR31323">
    <property type="entry name" value="MECHANOSENSITIVE ION CHANNEL PROTEIN MSY2"/>
    <property type="match status" value="1"/>
</dbReference>
<organism evidence="7 8">
    <name type="scientific">Paramicrosporidium saccamoebae</name>
    <dbReference type="NCBI Taxonomy" id="1246581"/>
    <lineage>
        <taxon>Eukaryota</taxon>
        <taxon>Fungi</taxon>
        <taxon>Fungi incertae sedis</taxon>
        <taxon>Cryptomycota</taxon>
        <taxon>Cryptomycota incertae sedis</taxon>
        <taxon>Paramicrosporidium</taxon>
    </lineage>
</organism>